<dbReference type="Pfam" id="PF00364">
    <property type="entry name" value="Biotin_lipoyl"/>
    <property type="match status" value="1"/>
</dbReference>
<evidence type="ECO:0000259" key="1">
    <source>
        <dbReference type="Pfam" id="PF00364"/>
    </source>
</evidence>
<protein>
    <submittedName>
        <fullName evidence="2">Acetyl/propionyl-CoA carboxylase alpha subunit</fullName>
    </submittedName>
</protein>
<comment type="caution">
    <text evidence="2">The sequence shown here is derived from an EMBL/GenBank/DDBJ whole genome shotgun (WGS) entry which is preliminary data.</text>
</comment>
<sequence length="93" mass="9959">MPFLYELKIATEEPSYTFVQQLVPAGSLVGTGQAVCTLTDGAMEFHVPAPRQGLLVEWFVEHGAVIENGDSMARIVCEGELVAVPAAVPMRLG</sequence>
<organism evidence="2 3">
    <name type="scientific">Tunturiibacter empetritectus</name>
    <dbReference type="NCBI Taxonomy" id="3069691"/>
    <lineage>
        <taxon>Bacteria</taxon>
        <taxon>Pseudomonadati</taxon>
        <taxon>Acidobacteriota</taxon>
        <taxon>Terriglobia</taxon>
        <taxon>Terriglobales</taxon>
        <taxon>Acidobacteriaceae</taxon>
        <taxon>Tunturiibacter</taxon>
    </lineage>
</organism>
<dbReference type="AlphaFoldDB" id="A0A7W8IL70"/>
<reference evidence="2" key="1">
    <citation type="submission" date="2020-08" db="EMBL/GenBank/DDBJ databases">
        <title>Genomic Encyclopedia of Type Strains, Phase IV (KMG-V): Genome sequencing to study the core and pangenomes of soil and plant-associated prokaryotes.</title>
        <authorList>
            <person name="Whitman W."/>
        </authorList>
    </citation>
    <scope>NUCLEOTIDE SEQUENCE [LARGE SCALE GENOMIC DNA]</scope>
    <source>
        <strain evidence="2">M8UP27</strain>
    </source>
</reference>
<evidence type="ECO:0000313" key="3">
    <source>
        <dbReference type="Proteomes" id="UP000568106"/>
    </source>
</evidence>
<name>A0A7W8IL70_9BACT</name>
<dbReference type="Proteomes" id="UP000568106">
    <property type="component" value="Unassembled WGS sequence"/>
</dbReference>
<accession>A0A7W8IL70</accession>
<dbReference type="SUPFAM" id="SSF51230">
    <property type="entry name" value="Single hybrid motif"/>
    <property type="match status" value="1"/>
</dbReference>
<evidence type="ECO:0000313" key="2">
    <source>
        <dbReference type="EMBL" id="MBB5318345.1"/>
    </source>
</evidence>
<dbReference type="InterPro" id="IPR011053">
    <property type="entry name" value="Single_hybrid_motif"/>
</dbReference>
<dbReference type="EMBL" id="JACHDY010000004">
    <property type="protein sequence ID" value="MBB5318345.1"/>
    <property type="molecule type" value="Genomic_DNA"/>
</dbReference>
<keyword evidence="3" id="KW-1185">Reference proteome</keyword>
<gene>
    <name evidence="2" type="ORF">HDF09_003042</name>
</gene>
<proteinExistence type="predicted"/>
<dbReference type="InterPro" id="IPR000089">
    <property type="entry name" value="Biotin_lipoyl"/>
</dbReference>
<dbReference type="Gene3D" id="2.40.50.100">
    <property type="match status" value="1"/>
</dbReference>
<feature type="domain" description="Lipoyl-binding" evidence="1">
    <location>
        <begin position="17"/>
        <end position="75"/>
    </location>
</feature>